<feature type="compositionally biased region" description="Basic and acidic residues" evidence="1">
    <location>
        <begin position="280"/>
        <end position="297"/>
    </location>
</feature>
<evidence type="ECO:0000313" key="2">
    <source>
        <dbReference type="EMBL" id="RDW84071.1"/>
    </source>
</evidence>
<sequence length="297" mass="33869">MRHAEDPYISTADFFLLEKWQENSPLPDDAQREQIFAAFADLGVQGQQPYQEIKQQRGRKASHLTTAERDLLSRVRHPTDRCLDDYFIPWVRTCYESGTDEAWTAIKEKLAGHCGGKTAMALDNAALYNVAREQRRIFYRVPQLLCVSESARQHRERLRKALYGEDSEEEDPDSDSDAQSEIYLDEPDYETYYWALVQGRIHVVDRVALAPEGSCPYAGKVRVVWYDACGRTIKYYRADVGYALELTGCDSYFLFENPVWGSAMVGKEFREGGACAPPFKVERESEGEGSKEEGGNK</sequence>
<keyword evidence="3" id="KW-1185">Reference proteome</keyword>
<feature type="region of interest" description="Disordered" evidence="1">
    <location>
        <begin position="273"/>
        <end position="297"/>
    </location>
</feature>
<gene>
    <name evidence="2" type="ORF">DSM5745_04397</name>
</gene>
<dbReference type="GeneID" id="38114767"/>
<comment type="caution">
    <text evidence="2">The sequence shown here is derived from an EMBL/GenBank/DDBJ whole genome shotgun (WGS) entry which is preliminary data.</text>
</comment>
<name>A0A3D8SD29_9EURO</name>
<protein>
    <submittedName>
        <fullName evidence="2">Uncharacterized protein</fullName>
    </submittedName>
</protein>
<proteinExistence type="predicted"/>
<organism evidence="2 3">
    <name type="scientific">Aspergillus mulundensis</name>
    <dbReference type="NCBI Taxonomy" id="1810919"/>
    <lineage>
        <taxon>Eukaryota</taxon>
        <taxon>Fungi</taxon>
        <taxon>Dikarya</taxon>
        <taxon>Ascomycota</taxon>
        <taxon>Pezizomycotina</taxon>
        <taxon>Eurotiomycetes</taxon>
        <taxon>Eurotiomycetidae</taxon>
        <taxon>Eurotiales</taxon>
        <taxon>Aspergillaceae</taxon>
        <taxon>Aspergillus</taxon>
        <taxon>Aspergillus subgen. Nidulantes</taxon>
    </lineage>
</organism>
<dbReference type="OrthoDB" id="4364812at2759"/>
<evidence type="ECO:0000256" key="1">
    <source>
        <dbReference type="SAM" id="MobiDB-lite"/>
    </source>
</evidence>
<dbReference type="AlphaFoldDB" id="A0A3D8SD29"/>
<dbReference type="Proteomes" id="UP000256690">
    <property type="component" value="Unassembled WGS sequence"/>
</dbReference>
<dbReference type="RefSeq" id="XP_026605409.1">
    <property type="nucleotide sequence ID" value="XM_026746413.1"/>
</dbReference>
<feature type="region of interest" description="Disordered" evidence="1">
    <location>
        <begin position="161"/>
        <end position="180"/>
    </location>
</feature>
<accession>A0A3D8SD29</accession>
<dbReference type="EMBL" id="PVWQ01000004">
    <property type="protein sequence ID" value="RDW84071.1"/>
    <property type="molecule type" value="Genomic_DNA"/>
</dbReference>
<dbReference type="STRING" id="1810919.A0A3D8SD29"/>
<reference evidence="2 3" key="1">
    <citation type="journal article" date="2018" name="IMA Fungus">
        <title>IMA Genome-F 9: Draft genome sequence of Annulohypoxylon stygium, Aspergillus mulundensis, Berkeleyomyces basicola (syn. Thielaviopsis basicola), Ceratocystis smalleyi, two Cercospora beticola strains, Coleophoma cylindrospora, Fusarium fracticaudum, Phialophora cf. hyalina, and Morchella septimelata.</title>
        <authorList>
            <person name="Wingfield B.D."/>
            <person name="Bills G.F."/>
            <person name="Dong Y."/>
            <person name="Huang W."/>
            <person name="Nel W.J."/>
            <person name="Swalarsk-Parry B.S."/>
            <person name="Vaghefi N."/>
            <person name="Wilken P.M."/>
            <person name="An Z."/>
            <person name="de Beer Z.W."/>
            <person name="De Vos L."/>
            <person name="Chen L."/>
            <person name="Duong T.A."/>
            <person name="Gao Y."/>
            <person name="Hammerbacher A."/>
            <person name="Kikkert J.R."/>
            <person name="Li Y."/>
            <person name="Li H."/>
            <person name="Li K."/>
            <person name="Li Q."/>
            <person name="Liu X."/>
            <person name="Ma X."/>
            <person name="Naidoo K."/>
            <person name="Pethybridge S.J."/>
            <person name="Sun J."/>
            <person name="Steenkamp E.T."/>
            <person name="van der Nest M.A."/>
            <person name="van Wyk S."/>
            <person name="Wingfield M.J."/>
            <person name="Xiong C."/>
            <person name="Yue Q."/>
            <person name="Zhang X."/>
        </authorList>
    </citation>
    <scope>NUCLEOTIDE SEQUENCE [LARGE SCALE GENOMIC DNA]</scope>
    <source>
        <strain evidence="2 3">DSM 5745</strain>
    </source>
</reference>
<feature type="compositionally biased region" description="Acidic residues" evidence="1">
    <location>
        <begin position="165"/>
        <end position="180"/>
    </location>
</feature>
<evidence type="ECO:0000313" key="3">
    <source>
        <dbReference type="Proteomes" id="UP000256690"/>
    </source>
</evidence>